<dbReference type="EMBL" id="JAUEDK010000016">
    <property type="protein sequence ID" value="MDN0075309.1"/>
    <property type="molecule type" value="Genomic_DNA"/>
</dbReference>
<sequence>MLLTIALLLLMIGAYLLLGLLTRYTSRLIERPASRETLEGTGPADLG</sequence>
<organism evidence="1 2">
    <name type="scientific">Crenobacter oryzisoli</name>
    <dbReference type="NCBI Taxonomy" id="3056844"/>
    <lineage>
        <taxon>Bacteria</taxon>
        <taxon>Pseudomonadati</taxon>
        <taxon>Pseudomonadota</taxon>
        <taxon>Betaproteobacteria</taxon>
        <taxon>Neisseriales</taxon>
        <taxon>Neisseriaceae</taxon>
        <taxon>Crenobacter</taxon>
    </lineage>
</organism>
<comment type="caution">
    <text evidence="1">The sequence shown here is derived from an EMBL/GenBank/DDBJ whole genome shotgun (WGS) entry which is preliminary data.</text>
</comment>
<dbReference type="Proteomes" id="UP001168540">
    <property type="component" value="Unassembled WGS sequence"/>
</dbReference>
<reference evidence="1" key="1">
    <citation type="submission" date="2023-06" db="EMBL/GenBank/DDBJ databases">
        <authorList>
            <person name="Zhang S."/>
        </authorList>
    </citation>
    <scope>NUCLEOTIDE SEQUENCE</scope>
    <source>
        <strain evidence="1">SG2303</strain>
    </source>
</reference>
<gene>
    <name evidence="1" type="ORF">QU481_10445</name>
</gene>
<keyword evidence="2" id="KW-1185">Reference proteome</keyword>
<protein>
    <submittedName>
        <fullName evidence="1">Uncharacterized protein</fullName>
    </submittedName>
</protein>
<evidence type="ECO:0000313" key="1">
    <source>
        <dbReference type="EMBL" id="MDN0075309.1"/>
    </source>
</evidence>
<dbReference type="RefSeq" id="WP_289829914.1">
    <property type="nucleotide sequence ID" value="NZ_JAUEDK010000016.1"/>
</dbReference>
<proteinExistence type="predicted"/>
<accession>A0ABT7XP14</accession>
<name>A0ABT7XP14_9NEIS</name>
<evidence type="ECO:0000313" key="2">
    <source>
        <dbReference type="Proteomes" id="UP001168540"/>
    </source>
</evidence>